<accession>D8QVV6</accession>
<dbReference type="InterPro" id="IPR046960">
    <property type="entry name" value="PPR_At4g14850-like_plant"/>
</dbReference>
<name>D8QVV6_SELML</name>
<dbReference type="Proteomes" id="UP000001514">
    <property type="component" value="Unassembled WGS sequence"/>
</dbReference>
<feature type="repeat" description="PPR" evidence="2">
    <location>
        <begin position="25"/>
        <end position="59"/>
    </location>
</feature>
<keyword evidence="1" id="KW-0677">Repeat</keyword>
<dbReference type="NCBIfam" id="TIGR00756">
    <property type="entry name" value="PPR"/>
    <property type="match status" value="1"/>
</dbReference>
<dbReference type="Gramene" id="EFJ36523">
    <property type="protein sequence ID" value="EFJ36523"/>
    <property type="gene ID" value="SELMODRAFT_78179"/>
</dbReference>
<dbReference type="PROSITE" id="PS51375">
    <property type="entry name" value="PPR"/>
    <property type="match status" value="1"/>
</dbReference>
<evidence type="ECO:0000256" key="2">
    <source>
        <dbReference type="PROSITE-ProRule" id="PRU00708"/>
    </source>
</evidence>
<evidence type="ECO:0008006" key="6">
    <source>
        <dbReference type="Google" id="ProtNLM"/>
    </source>
</evidence>
<dbReference type="FunFam" id="1.25.40.10:FF:000158">
    <property type="entry name" value="pentatricopeptide repeat-containing protein At2g33680"/>
    <property type="match status" value="1"/>
</dbReference>
<dbReference type="InParanoid" id="D8QVV6"/>
<dbReference type="Pfam" id="PF01535">
    <property type="entry name" value="PPR"/>
    <property type="match status" value="1"/>
</dbReference>
<dbReference type="InterPro" id="IPR011990">
    <property type="entry name" value="TPR-like_helical_dom_sf"/>
</dbReference>
<dbReference type="KEGG" id="smo:SELMODRAFT_78179"/>
<organism evidence="5">
    <name type="scientific">Selaginella moellendorffii</name>
    <name type="common">Spikemoss</name>
    <dbReference type="NCBI Taxonomy" id="88036"/>
    <lineage>
        <taxon>Eukaryota</taxon>
        <taxon>Viridiplantae</taxon>
        <taxon>Streptophyta</taxon>
        <taxon>Embryophyta</taxon>
        <taxon>Tracheophyta</taxon>
        <taxon>Lycopodiopsida</taxon>
        <taxon>Selaginellales</taxon>
        <taxon>Selaginellaceae</taxon>
        <taxon>Selaginella</taxon>
    </lineage>
</organism>
<reference evidence="4 5" key="1">
    <citation type="journal article" date="2011" name="Science">
        <title>The Selaginella genome identifies genetic changes associated with the evolution of vascular plants.</title>
        <authorList>
            <person name="Banks J.A."/>
            <person name="Nishiyama T."/>
            <person name="Hasebe M."/>
            <person name="Bowman J.L."/>
            <person name="Gribskov M."/>
            <person name="dePamphilis C."/>
            <person name="Albert V.A."/>
            <person name="Aono N."/>
            <person name="Aoyama T."/>
            <person name="Ambrose B.A."/>
            <person name="Ashton N.W."/>
            <person name="Axtell M.J."/>
            <person name="Barker E."/>
            <person name="Barker M.S."/>
            <person name="Bennetzen J.L."/>
            <person name="Bonawitz N.D."/>
            <person name="Chapple C."/>
            <person name="Cheng C."/>
            <person name="Correa L.G."/>
            <person name="Dacre M."/>
            <person name="DeBarry J."/>
            <person name="Dreyer I."/>
            <person name="Elias M."/>
            <person name="Engstrom E.M."/>
            <person name="Estelle M."/>
            <person name="Feng L."/>
            <person name="Finet C."/>
            <person name="Floyd S.K."/>
            <person name="Frommer W.B."/>
            <person name="Fujita T."/>
            <person name="Gramzow L."/>
            <person name="Gutensohn M."/>
            <person name="Harholt J."/>
            <person name="Hattori M."/>
            <person name="Heyl A."/>
            <person name="Hirai T."/>
            <person name="Hiwatashi Y."/>
            <person name="Ishikawa M."/>
            <person name="Iwata M."/>
            <person name="Karol K.G."/>
            <person name="Koehler B."/>
            <person name="Kolukisaoglu U."/>
            <person name="Kubo M."/>
            <person name="Kurata T."/>
            <person name="Lalonde S."/>
            <person name="Li K."/>
            <person name="Li Y."/>
            <person name="Litt A."/>
            <person name="Lyons E."/>
            <person name="Manning G."/>
            <person name="Maruyama T."/>
            <person name="Michael T.P."/>
            <person name="Mikami K."/>
            <person name="Miyazaki S."/>
            <person name="Morinaga S."/>
            <person name="Murata T."/>
            <person name="Mueller-Roeber B."/>
            <person name="Nelson D.R."/>
            <person name="Obara M."/>
            <person name="Oguri Y."/>
            <person name="Olmstead R.G."/>
            <person name="Onodera N."/>
            <person name="Petersen B.L."/>
            <person name="Pils B."/>
            <person name="Prigge M."/>
            <person name="Rensing S.A."/>
            <person name="Riano-Pachon D.M."/>
            <person name="Roberts A.W."/>
            <person name="Sato Y."/>
            <person name="Scheller H.V."/>
            <person name="Schulz B."/>
            <person name="Schulz C."/>
            <person name="Shakirov E.V."/>
            <person name="Shibagaki N."/>
            <person name="Shinohara N."/>
            <person name="Shippen D.E."/>
            <person name="Soerensen I."/>
            <person name="Sotooka R."/>
            <person name="Sugimoto N."/>
            <person name="Sugita M."/>
            <person name="Sumikawa N."/>
            <person name="Tanurdzic M."/>
            <person name="Theissen G."/>
            <person name="Ulvskov P."/>
            <person name="Wakazuki S."/>
            <person name="Weng J.K."/>
            <person name="Willats W.W."/>
            <person name="Wipf D."/>
            <person name="Wolf P.G."/>
            <person name="Yang L."/>
            <person name="Zimmer A.D."/>
            <person name="Zhu Q."/>
            <person name="Mitros T."/>
            <person name="Hellsten U."/>
            <person name="Loque D."/>
            <person name="Otillar R."/>
            <person name="Salamov A."/>
            <person name="Schmutz J."/>
            <person name="Shapiro H."/>
            <person name="Lindquist E."/>
            <person name="Lucas S."/>
            <person name="Rokhsar D."/>
            <person name="Grigoriev I.V."/>
        </authorList>
    </citation>
    <scope>NUCLEOTIDE SEQUENCE [LARGE SCALE GENOMIC DNA]</scope>
</reference>
<dbReference type="KEGG" id="smo:SELMODRAFT_112582"/>
<gene>
    <name evidence="3" type="ORF">SELMODRAFT_112582</name>
    <name evidence="4" type="ORF">SELMODRAFT_78179</name>
</gene>
<dbReference type="Gene3D" id="1.25.40.10">
    <property type="entry name" value="Tetratricopeptide repeat domain"/>
    <property type="match status" value="1"/>
</dbReference>
<dbReference type="HOGENOM" id="CLU_002706_0_0_1"/>
<dbReference type="AlphaFoldDB" id="D8QVV6"/>
<evidence type="ECO:0000313" key="5">
    <source>
        <dbReference type="Proteomes" id="UP000001514"/>
    </source>
</evidence>
<sequence>MLAVNAQRGHLDQTKEMFEVLPDQDVVSWNTVIMAFSQAGQLNEALLFFQEMCLNGVTPDQVTFTNVLAVCSHIGVTEKACGYFTSMVGDHGIAPAREHYGAIIDNLARSGELEEAEELVTNMPYKPGEMEWSVLLSACSSYKDLERGKRVAQVLEEIMPDEAANYVSLFKVVADSNTPV</sequence>
<dbReference type="EMBL" id="GL377609">
    <property type="protein sequence ID" value="EFJ18535.1"/>
    <property type="molecule type" value="Genomic_DNA"/>
</dbReference>
<evidence type="ECO:0000256" key="1">
    <source>
        <dbReference type="ARBA" id="ARBA00022737"/>
    </source>
</evidence>
<dbReference type="GO" id="GO:0048731">
    <property type="term" value="P:system development"/>
    <property type="evidence" value="ECO:0007669"/>
    <property type="project" value="UniProtKB-ARBA"/>
</dbReference>
<dbReference type="GO" id="GO:0009451">
    <property type="term" value="P:RNA modification"/>
    <property type="evidence" value="ECO:0007669"/>
    <property type="project" value="InterPro"/>
</dbReference>
<dbReference type="Gramene" id="EFJ18535">
    <property type="protein sequence ID" value="EFJ18535"/>
    <property type="gene ID" value="SELMODRAFT_112582"/>
</dbReference>
<dbReference type="EMBL" id="GL377567">
    <property type="protein sequence ID" value="EFJ36523.1"/>
    <property type="molecule type" value="Genomic_DNA"/>
</dbReference>
<keyword evidence="5" id="KW-1185">Reference proteome</keyword>
<proteinExistence type="predicted"/>
<protein>
    <recommendedName>
        <fullName evidence="6">Pentacotripeptide-repeat region of PRORP domain-containing protein</fullName>
    </recommendedName>
</protein>
<dbReference type="PANTHER" id="PTHR47926">
    <property type="entry name" value="PENTATRICOPEPTIDE REPEAT-CONTAINING PROTEIN"/>
    <property type="match status" value="1"/>
</dbReference>
<dbReference type="GO" id="GO:0003723">
    <property type="term" value="F:RNA binding"/>
    <property type="evidence" value="ECO:0007669"/>
    <property type="project" value="InterPro"/>
</dbReference>
<dbReference type="eggNOG" id="KOG4197">
    <property type="taxonomic scope" value="Eukaryota"/>
</dbReference>
<evidence type="ECO:0000313" key="3">
    <source>
        <dbReference type="EMBL" id="EFJ18535.1"/>
    </source>
</evidence>
<evidence type="ECO:0000313" key="4">
    <source>
        <dbReference type="EMBL" id="EFJ36523.1"/>
    </source>
</evidence>
<dbReference type="Pfam" id="PF13041">
    <property type="entry name" value="PPR_2"/>
    <property type="match status" value="1"/>
</dbReference>
<dbReference type="OrthoDB" id="185373at2759"/>
<dbReference type="InterPro" id="IPR002885">
    <property type="entry name" value="PPR_rpt"/>
</dbReference>